<dbReference type="InterPro" id="IPR051919">
    <property type="entry name" value="W-dependent_AOR"/>
</dbReference>
<evidence type="ECO:0000313" key="8">
    <source>
        <dbReference type="EMBL" id="HGM57980.1"/>
    </source>
</evidence>
<dbReference type="GO" id="GO:0009055">
    <property type="term" value="F:electron transfer activity"/>
    <property type="evidence" value="ECO:0007669"/>
    <property type="project" value="InterPro"/>
</dbReference>
<reference evidence="8" key="1">
    <citation type="journal article" date="2020" name="mSystems">
        <title>Genome- and Community-Level Interaction Insights into Carbon Utilization and Element Cycling Functions of Hydrothermarchaeota in Hydrothermal Sediment.</title>
        <authorList>
            <person name="Zhou Z."/>
            <person name="Liu Y."/>
            <person name="Xu W."/>
            <person name="Pan J."/>
            <person name="Luo Z.H."/>
            <person name="Li M."/>
        </authorList>
    </citation>
    <scope>NUCLEOTIDE SEQUENCE [LARGE SCALE GENOMIC DNA]</scope>
    <source>
        <strain evidence="8">SpSt-642</strain>
    </source>
</reference>
<dbReference type="GO" id="GO:0016625">
    <property type="term" value="F:oxidoreductase activity, acting on the aldehyde or oxo group of donors, iron-sulfur protein as acceptor"/>
    <property type="evidence" value="ECO:0007669"/>
    <property type="project" value="InterPro"/>
</dbReference>
<dbReference type="InterPro" id="IPR036021">
    <property type="entry name" value="Tungsten_al_ferr_oxy-like_C"/>
</dbReference>
<dbReference type="SUPFAM" id="SSF48310">
    <property type="entry name" value="Aldehyde ferredoxin oxidoreductase, C-terminal domains"/>
    <property type="match status" value="1"/>
</dbReference>
<dbReference type="InterPro" id="IPR013983">
    <property type="entry name" value="Ald_Fedxn_OxRdtase_N"/>
</dbReference>
<protein>
    <submittedName>
        <fullName evidence="8">Glyceraldehyde-3-phosphate ferredoxin oxidoreductase</fullName>
    </submittedName>
</protein>
<dbReference type="Pfam" id="PF01314">
    <property type="entry name" value="AFOR_C"/>
    <property type="match status" value="1"/>
</dbReference>
<evidence type="ECO:0000256" key="6">
    <source>
        <dbReference type="ARBA" id="ARBA00023014"/>
    </source>
</evidence>
<comment type="caution">
    <text evidence="8">The sequence shown here is derived from an EMBL/GenBank/DDBJ whole genome shotgun (WGS) entry which is preliminary data.</text>
</comment>
<evidence type="ECO:0000256" key="5">
    <source>
        <dbReference type="ARBA" id="ARBA00023004"/>
    </source>
</evidence>
<sequence length="652" mass="74992">MRSSDKYRVIFIDTSDEKSWIKEYSFNDVIGPIELGVKLHLFEYETWKKSAYDPLNALVIGTGLFTNSKLYGFHRFTFVFKSPITRGLHVASMGGAAYQFRVNAHAIVLIGRSDSPVILKIFDEGDGKPVVEFNKIDERDLLSIWREYDGLKGIYAFQKYLLNTYGKFYSEYNARSLLVGPASKFTSIGAIASLNIVNGEIDWGSEDFAARGGPGSVMYKAHSVVAIIYGGRFDKGVYQPEIFKDTRLLNEFFQQVVGKPYINRVIEAGTKYRFDPKIGSGGTLGGNYPVLKIYTPMFNWNQIYLPIELREKLHSLIMDHIWKVFNEEAIETKSWKTCGEPCPLACKKVRLGKFKSDYEPYNGLGPMIGVFDIHEIQRVVELVDSYGLDAIETGNLIAFLMDALEKGLLKPEEIGVSHKPFFDPFNYRIEYSKHNADIAVQIVENISWGRNPILKLIGERGIRASAKILDTLYEDRVRLTGYRFVDLLVYASFGEEGSITPNFYWTPGMVAPLPVIGRYWTLYKGVFTEPEDFAKNSFERAIREMWIDNSGMCRFHREWAEAIYEKLYELRGVKDAEKRHVEIYRLIVKYQDLAGATPSYWDSRKIIDFLEKAANDYGNEQWASKFTLNRDKAAREWWTRFYNKLNELLSQK</sequence>
<keyword evidence="4" id="KW-0479">Metal-binding</keyword>
<dbReference type="PANTHER" id="PTHR30038:SF7">
    <property type="entry name" value="TUNGSTEN-CONTAINING GLYCERALDEHYDE-3-PHOSPHATE:FERREDOXIN OXIDOREDUCTASE"/>
    <property type="match status" value="1"/>
</dbReference>
<dbReference type="Gene3D" id="3.60.9.10">
    <property type="entry name" value="Aldehyde ferredoxin oxidoreductase, N-terminal domain"/>
    <property type="match status" value="1"/>
</dbReference>
<dbReference type="EMBL" id="DTBJ01000002">
    <property type="protein sequence ID" value="HGM57980.1"/>
    <property type="molecule type" value="Genomic_DNA"/>
</dbReference>
<name>A0A7C4D635_STAMA</name>
<comment type="similarity">
    <text evidence="2">Belongs to the AOR/FOR family.</text>
</comment>
<evidence type="ECO:0000259" key="7">
    <source>
        <dbReference type="SMART" id="SM00790"/>
    </source>
</evidence>
<keyword evidence="6" id="KW-0411">Iron-sulfur</keyword>
<dbReference type="Pfam" id="PF02730">
    <property type="entry name" value="AFOR_N"/>
    <property type="match status" value="1"/>
</dbReference>
<comment type="cofactor">
    <cofactor evidence="1">
        <name>[4Fe-4S] cluster</name>
        <dbReference type="ChEBI" id="CHEBI:49883"/>
    </cofactor>
</comment>
<keyword evidence="5" id="KW-0408">Iron</keyword>
<evidence type="ECO:0000256" key="2">
    <source>
        <dbReference type="ARBA" id="ARBA00011032"/>
    </source>
</evidence>
<dbReference type="InterPro" id="IPR001203">
    <property type="entry name" value="OxRdtase_Ald_Fedxn_C"/>
</dbReference>
<gene>
    <name evidence="8" type="ORF">ENU14_00075</name>
</gene>
<evidence type="ECO:0000256" key="3">
    <source>
        <dbReference type="ARBA" id="ARBA00022485"/>
    </source>
</evidence>
<dbReference type="AlphaFoldDB" id="A0A7C4D635"/>
<dbReference type="PANTHER" id="PTHR30038">
    <property type="entry name" value="ALDEHYDE FERREDOXIN OXIDOREDUCTASE"/>
    <property type="match status" value="1"/>
</dbReference>
<dbReference type="SMART" id="SM00790">
    <property type="entry name" value="AFOR_N"/>
    <property type="match status" value="1"/>
</dbReference>
<dbReference type="InterPro" id="IPR036503">
    <property type="entry name" value="Ald_Fedxn_OxRdtase_N_sf"/>
</dbReference>
<keyword evidence="3" id="KW-0004">4Fe-4S</keyword>
<evidence type="ECO:0000256" key="1">
    <source>
        <dbReference type="ARBA" id="ARBA00001966"/>
    </source>
</evidence>
<dbReference type="Gene3D" id="1.10.569.10">
    <property type="entry name" value="Aldehyde Ferredoxin Oxidoreductase Protein, subunit A, domain 2"/>
    <property type="match status" value="1"/>
</dbReference>
<feature type="domain" description="Aldehyde ferredoxin oxidoreductase N-terminal" evidence="7">
    <location>
        <begin position="7"/>
        <end position="232"/>
    </location>
</feature>
<dbReference type="InterPro" id="IPR013984">
    <property type="entry name" value="Ald_Fedxn_OxRdtase_dom2"/>
</dbReference>
<accession>A0A7C4D635</accession>
<proteinExistence type="inferred from homology"/>
<dbReference type="GO" id="GO:0051539">
    <property type="term" value="F:4 iron, 4 sulfur cluster binding"/>
    <property type="evidence" value="ECO:0007669"/>
    <property type="project" value="UniProtKB-KW"/>
</dbReference>
<organism evidence="8">
    <name type="scientific">Staphylothermus marinus</name>
    <dbReference type="NCBI Taxonomy" id="2280"/>
    <lineage>
        <taxon>Archaea</taxon>
        <taxon>Thermoproteota</taxon>
        <taxon>Thermoprotei</taxon>
        <taxon>Desulfurococcales</taxon>
        <taxon>Desulfurococcaceae</taxon>
        <taxon>Staphylothermus</taxon>
    </lineage>
</organism>
<dbReference type="GO" id="GO:0046872">
    <property type="term" value="F:metal ion binding"/>
    <property type="evidence" value="ECO:0007669"/>
    <property type="project" value="UniProtKB-KW"/>
</dbReference>
<evidence type="ECO:0000256" key="4">
    <source>
        <dbReference type="ARBA" id="ARBA00022723"/>
    </source>
</evidence>
<dbReference type="SUPFAM" id="SSF56228">
    <property type="entry name" value="Aldehyde ferredoxin oxidoreductase, N-terminal domain"/>
    <property type="match status" value="1"/>
</dbReference>